<evidence type="ECO:0000256" key="2">
    <source>
        <dbReference type="ARBA" id="ARBA00009409"/>
    </source>
</evidence>
<sequence length="318" mass="35134">MPELPEVETVCRTLNSLIAGKTIKQVTVSLPRIIQKPDDPQLFAALLEGRTFQSVERRGKFIRLLLDGIVLVSHLRMEGRYGLYREEDPVENHTHVIFHFTDGTALRYKDVRQFGTMHLFEPGMEFQSAPLKKLGLEPLSDTFTFAAFDEAIGRRSTKIKPLLLNQEVIVGLGNIYVDEALHEAGIHPERTADSLSRSEKKRLHESIVSTLGSAVEAGGSSIKSYVNGQGEMGMFQHKLRAYGRTGEACRECGNEIVKFVLGGRGTHVCLRCQKPPKGSSVAPAMKRHSAGKSESNAVKRRLDGAVSRGSKPKEGKAE</sequence>
<dbReference type="SMART" id="SM00898">
    <property type="entry name" value="Fapy_DNA_glyco"/>
    <property type="match status" value="1"/>
</dbReference>
<evidence type="ECO:0000259" key="18">
    <source>
        <dbReference type="PROSITE" id="PS51068"/>
    </source>
</evidence>
<dbReference type="EC" id="4.2.99.18" evidence="15"/>
<feature type="binding site" evidence="15">
    <location>
        <position position="93"/>
    </location>
    <ligand>
        <name>DNA</name>
        <dbReference type="ChEBI" id="CHEBI:16991"/>
    </ligand>
</feature>
<comment type="similarity">
    <text evidence="2 15">Belongs to the FPG family.</text>
</comment>
<evidence type="ECO:0000256" key="5">
    <source>
        <dbReference type="ARBA" id="ARBA00022763"/>
    </source>
</evidence>
<dbReference type="GO" id="GO:0003690">
    <property type="term" value="F:double-stranded DNA binding"/>
    <property type="evidence" value="ECO:0007669"/>
    <property type="project" value="UniProtKB-ARBA"/>
</dbReference>
<dbReference type="NCBIfam" id="TIGR00577">
    <property type="entry name" value="fpg"/>
    <property type="match status" value="1"/>
</dbReference>
<feature type="binding site" evidence="15">
    <location>
        <position position="112"/>
    </location>
    <ligand>
        <name>DNA</name>
        <dbReference type="ChEBI" id="CHEBI:16991"/>
    </ligand>
</feature>
<keyword evidence="20" id="KW-1185">Reference proteome</keyword>
<dbReference type="InterPro" id="IPR010979">
    <property type="entry name" value="Ribosomal_uS13-like_H2TH"/>
</dbReference>
<dbReference type="InterPro" id="IPR010663">
    <property type="entry name" value="Znf_FPG/IleRS"/>
</dbReference>
<dbReference type="Gene3D" id="1.10.8.50">
    <property type="match status" value="1"/>
</dbReference>
<comment type="cofactor">
    <cofactor evidence="15">
        <name>Zn(2+)</name>
        <dbReference type="ChEBI" id="CHEBI:29105"/>
    </cofactor>
    <text evidence="15">Binds 1 zinc ion per subunit.</text>
</comment>
<comment type="function">
    <text evidence="15">Involved in base excision repair of DNA damaged by oxidation or by mutagenic agents. Acts as DNA glycosylase that recognizes and removes damaged bases. Has a preference for oxidized purines, such as 7,8-dihydro-8-oxoguanine (8-oxoG). Has AP (apurinic/apyrimidinic) lyase activity and introduces nicks in the DNA strand. Cleaves the DNA backbone by beta-delta elimination to generate a single-strand break at the site of the removed base with both 3'- and 5'-phosphates.</text>
</comment>
<keyword evidence="11 15" id="KW-0456">Lyase</keyword>
<dbReference type="InterPro" id="IPR000214">
    <property type="entry name" value="Znf_DNA_glyclase/AP_lyase"/>
</dbReference>
<dbReference type="RefSeq" id="WP_185121187.1">
    <property type="nucleotide sequence ID" value="NZ_JACJVQ010000015.1"/>
</dbReference>
<dbReference type="GO" id="GO:0034039">
    <property type="term" value="F:8-oxo-7,8-dihydroguanine DNA N-glycosylase activity"/>
    <property type="evidence" value="ECO:0007669"/>
    <property type="project" value="TreeGrafter"/>
</dbReference>
<dbReference type="InterPro" id="IPR015886">
    <property type="entry name" value="H2TH_FPG"/>
</dbReference>
<dbReference type="Pfam" id="PF06831">
    <property type="entry name" value="H2TH"/>
    <property type="match status" value="1"/>
</dbReference>
<organism evidence="19 20">
    <name type="scientific">Cohnella thailandensis</name>
    <dbReference type="NCBI Taxonomy" id="557557"/>
    <lineage>
        <taxon>Bacteria</taxon>
        <taxon>Bacillati</taxon>
        <taxon>Bacillota</taxon>
        <taxon>Bacilli</taxon>
        <taxon>Bacillales</taxon>
        <taxon>Paenibacillaceae</taxon>
        <taxon>Cohnella</taxon>
    </lineage>
</organism>
<keyword evidence="4 15" id="KW-0479">Metal-binding</keyword>
<dbReference type="Pfam" id="PF01149">
    <property type="entry name" value="Fapy_DNA_glyco"/>
    <property type="match status" value="1"/>
</dbReference>
<keyword evidence="9 15" id="KW-0238">DNA-binding</keyword>
<evidence type="ECO:0000256" key="3">
    <source>
        <dbReference type="ARBA" id="ARBA00011245"/>
    </source>
</evidence>
<evidence type="ECO:0000256" key="12">
    <source>
        <dbReference type="ARBA" id="ARBA00023268"/>
    </source>
</evidence>
<reference evidence="19 20" key="1">
    <citation type="submission" date="2020-08" db="EMBL/GenBank/DDBJ databases">
        <title>Cohnella phylogeny.</title>
        <authorList>
            <person name="Dunlap C."/>
        </authorList>
    </citation>
    <scope>NUCLEOTIDE SEQUENCE [LARGE SCALE GENOMIC DNA]</scope>
    <source>
        <strain evidence="19 20">DSM 25241</strain>
    </source>
</reference>
<dbReference type="InterPro" id="IPR012319">
    <property type="entry name" value="FPG_cat"/>
</dbReference>
<dbReference type="PANTHER" id="PTHR22993:SF9">
    <property type="entry name" value="FORMAMIDOPYRIMIDINE-DNA GLYCOSYLASE"/>
    <property type="match status" value="1"/>
</dbReference>
<evidence type="ECO:0000256" key="13">
    <source>
        <dbReference type="ARBA" id="ARBA00023295"/>
    </source>
</evidence>
<feature type="region of interest" description="Disordered" evidence="16">
    <location>
        <begin position="275"/>
        <end position="318"/>
    </location>
</feature>
<evidence type="ECO:0000256" key="7">
    <source>
        <dbReference type="ARBA" id="ARBA00022801"/>
    </source>
</evidence>
<dbReference type="GO" id="GO:0003684">
    <property type="term" value="F:damaged DNA binding"/>
    <property type="evidence" value="ECO:0007669"/>
    <property type="project" value="InterPro"/>
</dbReference>
<dbReference type="SUPFAM" id="SSF46946">
    <property type="entry name" value="S13-like H2TH domain"/>
    <property type="match status" value="1"/>
</dbReference>
<name>A0A841T0A3_9BACL</name>
<feature type="binding site" evidence="15">
    <location>
        <position position="155"/>
    </location>
    <ligand>
        <name>DNA</name>
        <dbReference type="ChEBI" id="CHEBI:16991"/>
    </ligand>
</feature>
<dbReference type="HAMAP" id="MF_00103">
    <property type="entry name" value="Fapy_DNA_glycosyl"/>
    <property type="match status" value="1"/>
</dbReference>
<protein>
    <recommendedName>
        <fullName evidence="15">Formamidopyrimidine-DNA glycosylase</fullName>
        <shortName evidence="15">Fapy-DNA glycosylase</shortName>
        <ecNumber evidence="15">3.2.2.23</ecNumber>
    </recommendedName>
    <alternativeName>
        <fullName evidence="15">DNA-(apurinic or apyrimidinic site) lyase MutM</fullName>
        <shortName evidence="15">AP lyase MutM</shortName>
        <ecNumber evidence="15">4.2.99.18</ecNumber>
    </alternativeName>
</protein>
<dbReference type="GO" id="GO:0140078">
    <property type="term" value="F:class I DNA-(apurinic or apyrimidinic site) endonuclease activity"/>
    <property type="evidence" value="ECO:0007669"/>
    <property type="project" value="UniProtKB-EC"/>
</dbReference>
<feature type="active site" description="Proton donor; for beta-elimination activity" evidence="15">
    <location>
        <position position="60"/>
    </location>
</feature>
<gene>
    <name evidence="15 19" type="primary">mutM</name>
    <name evidence="15" type="synonym">fpg</name>
    <name evidence="19" type="ORF">H7B67_17725</name>
</gene>
<keyword evidence="10 15" id="KW-0234">DNA repair</keyword>
<dbReference type="PROSITE" id="PS51066">
    <property type="entry name" value="ZF_FPG_2"/>
    <property type="match status" value="1"/>
</dbReference>
<dbReference type="Proteomes" id="UP000535838">
    <property type="component" value="Unassembled WGS sequence"/>
</dbReference>
<evidence type="ECO:0000256" key="6">
    <source>
        <dbReference type="ARBA" id="ARBA00022771"/>
    </source>
</evidence>
<evidence type="ECO:0000256" key="1">
    <source>
        <dbReference type="ARBA" id="ARBA00001668"/>
    </source>
</evidence>
<comment type="catalytic activity">
    <reaction evidence="1 15">
        <text>Hydrolysis of DNA containing ring-opened 7-methylguanine residues, releasing 2,6-diamino-4-hydroxy-5-(N-methyl)formamidopyrimidine.</text>
        <dbReference type="EC" id="3.2.2.23"/>
    </reaction>
</comment>
<comment type="catalytic activity">
    <reaction evidence="14 15">
        <text>2'-deoxyribonucleotide-(2'-deoxyribose 5'-phosphate)-2'-deoxyribonucleotide-DNA = a 3'-end 2'-deoxyribonucleotide-(2,3-dehydro-2,3-deoxyribose 5'-phosphate)-DNA + a 5'-end 5'-phospho-2'-deoxyribonucleoside-DNA + H(+)</text>
        <dbReference type="Rhea" id="RHEA:66592"/>
        <dbReference type="Rhea" id="RHEA-COMP:13180"/>
        <dbReference type="Rhea" id="RHEA-COMP:16897"/>
        <dbReference type="Rhea" id="RHEA-COMP:17067"/>
        <dbReference type="ChEBI" id="CHEBI:15378"/>
        <dbReference type="ChEBI" id="CHEBI:136412"/>
        <dbReference type="ChEBI" id="CHEBI:157695"/>
        <dbReference type="ChEBI" id="CHEBI:167181"/>
        <dbReference type="EC" id="4.2.99.18"/>
    </reaction>
</comment>
<comment type="caution">
    <text evidence="19">The sequence shown here is derived from an EMBL/GenBank/DDBJ whole genome shotgun (WGS) entry which is preliminary data.</text>
</comment>
<evidence type="ECO:0000313" key="19">
    <source>
        <dbReference type="EMBL" id="MBB6635965.1"/>
    </source>
</evidence>
<evidence type="ECO:0000256" key="14">
    <source>
        <dbReference type="ARBA" id="ARBA00044632"/>
    </source>
</evidence>
<dbReference type="EC" id="3.2.2.23" evidence="15"/>
<evidence type="ECO:0000256" key="10">
    <source>
        <dbReference type="ARBA" id="ARBA00023204"/>
    </source>
</evidence>
<evidence type="ECO:0000256" key="11">
    <source>
        <dbReference type="ARBA" id="ARBA00023239"/>
    </source>
</evidence>
<dbReference type="Gene3D" id="3.20.190.10">
    <property type="entry name" value="MutM-like, N-terminal"/>
    <property type="match status" value="1"/>
</dbReference>
<evidence type="ECO:0000256" key="9">
    <source>
        <dbReference type="ARBA" id="ARBA00023125"/>
    </source>
</evidence>
<dbReference type="InterPro" id="IPR020629">
    <property type="entry name" value="FPG_Glyclase"/>
</dbReference>
<dbReference type="NCBIfam" id="NF002211">
    <property type="entry name" value="PRK01103.1"/>
    <property type="match status" value="1"/>
</dbReference>
<dbReference type="InterPro" id="IPR035937">
    <property type="entry name" value="FPG_N"/>
</dbReference>
<feature type="active site" description="Schiff-base intermediate with DNA" evidence="15">
    <location>
        <position position="2"/>
    </location>
</feature>
<keyword evidence="8 15" id="KW-0862">Zinc</keyword>
<dbReference type="PANTHER" id="PTHR22993">
    <property type="entry name" value="FORMAMIDOPYRIMIDINE-DNA GLYCOSYLASE"/>
    <property type="match status" value="1"/>
</dbReference>
<keyword evidence="5 15" id="KW-0227">DNA damage</keyword>
<dbReference type="Pfam" id="PF06827">
    <property type="entry name" value="zf-FPG_IleRS"/>
    <property type="match status" value="1"/>
</dbReference>
<dbReference type="CDD" id="cd08966">
    <property type="entry name" value="EcFpg-like_N"/>
    <property type="match status" value="1"/>
</dbReference>
<feature type="active site" description="Proton donor; for delta-elimination activity" evidence="15">
    <location>
        <position position="264"/>
    </location>
</feature>
<dbReference type="SUPFAM" id="SSF57716">
    <property type="entry name" value="Glucocorticoid receptor-like (DNA-binding domain)"/>
    <property type="match status" value="1"/>
</dbReference>
<evidence type="ECO:0000313" key="20">
    <source>
        <dbReference type="Proteomes" id="UP000535838"/>
    </source>
</evidence>
<evidence type="ECO:0000256" key="8">
    <source>
        <dbReference type="ARBA" id="ARBA00022833"/>
    </source>
</evidence>
<dbReference type="PROSITE" id="PS51068">
    <property type="entry name" value="FPG_CAT"/>
    <property type="match status" value="1"/>
</dbReference>
<keyword evidence="13 15" id="KW-0326">Glycosidase</keyword>
<keyword evidence="7 15" id="KW-0378">Hydrolase</keyword>
<feature type="active site" description="Proton donor" evidence="15">
    <location>
        <position position="3"/>
    </location>
</feature>
<dbReference type="FunFam" id="1.10.8.50:FF:000003">
    <property type="entry name" value="Formamidopyrimidine-DNA glycosylase"/>
    <property type="match status" value="1"/>
</dbReference>
<keyword evidence="6 15" id="KW-0863">Zinc-finger</keyword>
<proteinExistence type="inferred from homology"/>
<dbReference type="GO" id="GO:0008270">
    <property type="term" value="F:zinc ion binding"/>
    <property type="evidence" value="ECO:0007669"/>
    <property type="project" value="UniProtKB-UniRule"/>
</dbReference>
<evidence type="ECO:0000256" key="4">
    <source>
        <dbReference type="ARBA" id="ARBA00022723"/>
    </source>
</evidence>
<feature type="domain" description="FPG-type" evidence="17">
    <location>
        <begin position="240"/>
        <end position="274"/>
    </location>
</feature>
<keyword evidence="12 15" id="KW-0511">Multifunctional enzyme</keyword>
<feature type="domain" description="Formamidopyrimidine-DNA glycosylase catalytic" evidence="18">
    <location>
        <begin position="2"/>
        <end position="115"/>
    </location>
</feature>
<evidence type="ECO:0000256" key="15">
    <source>
        <dbReference type="HAMAP-Rule" id="MF_00103"/>
    </source>
</evidence>
<dbReference type="SMART" id="SM01232">
    <property type="entry name" value="H2TH"/>
    <property type="match status" value="1"/>
</dbReference>
<evidence type="ECO:0000256" key="16">
    <source>
        <dbReference type="SAM" id="MobiDB-lite"/>
    </source>
</evidence>
<dbReference type="EMBL" id="JACJVQ010000015">
    <property type="protein sequence ID" value="MBB6635965.1"/>
    <property type="molecule type" value="Genomic_DNA"/>
</dbReference>
<dbReference type="AlphaFoldDB" id="A0A841T0A3"/>
<dbReference type="GO" id="GO:0006284">
    <property type="term" value="P:base-excision repair"/>
    <property type="evidence" value="ECO:0007669"/>
    <property type="project" value="InterPro"/>
</dbReference>
<dbReference type="SUPFAM" id="SSF81624">
    <property type="entry name" value="N-terminal domain of MutM-like DNA repair proteins"/>
    <property type="match status" value="1"/>
</dbReference>
<accession>A0A841T0A3</accession>
<evidence type="ECO:0000259" key="17">
    <source>
        <dbReference type="PROSITE" id="PS51066"/>
    </source>
</evidence>
<comment type="subunit">
    <text evidence="3 15">Monomer.</text>
</comment>